<sequence length="56" mass="6625">MFDLFISIYIIVSDCHLRLKNIAIDSLLSNPKCYAQLCMSIRTIVFYYLVLLFFLE</sequence>
<feature type="transmembrane region" description="Helical" evidence="1">
    <location>
        <begin position="34"/>
        <end position="55"/>
    </location>
</feature>
<protein>
    <submittedName>
        <fullName evidence="2">Uncharacterized protein</fullName>
    </submittedName>
</protein>
<evidence type="ECO:0000256" key="1">
    <source>
        <dbReference type="SAM" id="Phobius"/>
    </source>
</evidence>
<reference evidence="2" key="2">
    <citation type="submission" date="2020-06" db="EMBL/GenBank/DDBJ databases">
        <title>Helianthus annuus Genome sequencing and assembly Release 2.</title>
        <authorList>
            <person name="Gouzy J."/>
            <person name="Langlade N."/>
            <person name="Munos S."/>
        </authorList>
    </citation>
    <scope>NUCLEOTIDE SEQUENCE</scope>
    <source>
        <tissue evidence="2">Leaves</tissue>
    </source>
</reference>
<keyword evidence="1" id="KW-1133">Transmembrane helix</keyword>
<organism evidence="2 3">
    <name type="scientific">Helianthus annuus</name>
    <name type="common">Common sunflower</name>
    <dbReference type="NCBI Taxonomy" id="4232"/>
    <lineage>
        <taxon>Eukaryota</taxon>
        <taxon>Viridiplantae</taxon>
        <taxon>Streptophyta</taxon>
        <taxon>Embryophyta</taxon>
        <taxon>Tracheophyta</taxon>
        <taxon>Spermatophyta</taxon>
        <taxon>Magnoliopsida</taxon>
        <taxon>eudicotyledons</taxon>
        <taxon>Gunneridae</taxon>
        <taxon>Pentapetalae</taxon>
        <taxon>asterids</taxon>
        <taxon>campanulids</taxon>
        <taxon>Asterales</taxon>
        <taxon>Asteraceae</taxon>
        <taxon>Asteroideae</taxon>
        <taxon>Heliantheae alliance</taxon>
        <taxon>Heliantheae</taxon>
        <taxon>Helianthus</taxon>
    </lineage>
</organism>
<keyword evidence="1" id="KW-0472">Membrane</keyword>
<name>A0A9K3HL07_HELAN</name>
<comment type="caution">
    <text evidence="2">The sequence shown here is derived from an EMBL/GenBank/DDBJ whole genome shotgun (WGS) entry which is preliminary data.</text>
</comment>
<keyword evidence="1" id="KW-0812">Transmembrane</keyword>
<evidence type="ECO:0000313" key="2">
    <source>
        <dbReference type="EMBL" id="KAF5780324.1"/>
    </source>
</evidence>
<reference evidence="2" key="1">
    <citation type="journal article" date="2017" name="Nature">
        <title>The sunflower genome provides insights into oil metabolism, flowering and Asterid evolution.</title>
        <authorList>
            <person name="Badouin H."/>
            <person name="Gouzy J."/>
            <person name="Grassa C.J."/>
            <person name="Murat F."/>
            <person name="Staton S.E."/>
            <person name="Cottret L."/>
            <person name="Lelandais-Briere C."/>
            <person name="Owens G.L."/>
            <person name="Carrere S."/>
            <person name="Mayjonade B."/>
            <person name="Legrand L."/>
            <person name="Gill N."/>
            <person name="Kane N.C."/>
            <person name="Bowers J.E."/>
            <person name="Hubner S."/>
            <person name="Bellec A."/>
            <person name="Berard A."/>
            <person name="Berges H."/>
            <person name="Blanchet N."/>
            <person name="Boniface M.C."/>
            <person name="Brunel D."/>
            <person name="Catrice O."/>
            <person name="Chaidir N."/>
            <person name="Claudel C."/>
            <person name="Donnadieu C."/>
            <person name="Faraut T."/>
            <person name="Fievet G."/>
            <person name="Helmstetter N."/>
            <person name="King M."/>
            <person name="Knapp S.J."/>
            <person name="Lai Z."/>
            <person name="Le Paslier M.C."/>
            <person name="Lippi Y."/>
            <person name="Lorenzon L."/>
            <person name="Mandel J.R."/>
            <person name="Marage G."/>
            <person name="Marchand G."/>
            <person name="Marquand E."/>
            <person name="Bret-Mestries E."/>
            <person name="Morien E."/>
            <person name="Nambeesan S."/>
            <person name="Nguyen T."/>
            <person name="Pegot-Espagnet P."/>
            <person name="Pouilly N."/>
            <person name="Raftis F."/>
            <person name="Sallet E."/>
            <person name="Schiex T."/>
            <person name="Thomas J."/>
            <person name="Vandecasteele C."/>
            <person name="Vares D."/>
            <person name="Vear F."/>
            <person name="Vautrin S."/>
            <person name="Crespi M."/>
            <person name="Mangin B."/>
            <person name="Burke J.M."/>
            <person name="Salse J."/>
            <person name="Munos S."/>
            <person name="Vincourt P."/>
            <person name="Rieseberg L.H."/>
            <person name="Langlade N.B."/>
        </authorList>
    </citation>
    <scope>NUCLEOTIDE SEQUENCE</scope>
    <source>
        <tissue evidence="2">Leaves</tissue>
    </source>
</reference>
<evidence type="ECO:0000313" key="3">
    <source>
        <dbReference type="Proteomes" id="UP000215914"/>
    </source>
</evidence>
<dbReference type="Proteomes" id="UP000215914">
    <property type="component" value="Unassembled WGS sequence"/>
</dbReference>
<proteinExistence type="predicted"/>
<dbReference type="AlphaFoldDB" id="A0A9K3HL07"/>
<dbReference type="EMBL" id="MNCJ02000326">
    <property type="protein sequence ID" value="KAF5780324.1"/>
    <property type="molecule type" value="Genomic_DNA"/>
</dbReference>
<dbReference type="Gramene" id="mRNA:HanXRQr2_Chr11g0470601">
    <property type="protein sequence ID" value="mRNA:HanXRQr2_Chr11g0470601"/>
    <property type="gene ID" value="HanXRQr2_Chr11g0470601"/>
</dbReference>
<keyword evidence="3" id="KW-1185">Reference proteome</keyword>
<gene>
    <name evidence="2" type="ORF">HanXRQr2_Chr11g0470601</name>
</gene>
<accession>A0A9K3HL07</accession>